<sequence>MLECTREPTEDEIAEASGEQFSLSVTLQTKRADGQSQNLKVELANPRLQTLKWQPPLVQARQASIPELSRVEKQEHAEVDLFTINVKQPVTRLEYGGAPTSALVSGRLSCRVDDQIREVSANFTQGAAVTRSTAGIACELRAGDEVSIPCIVSINEIFDAAEGADSLQMQFDWNCIFSDKTQAPLSGCYDFDLQLRQGEILALKYRDASAVPNMTRSETPFAERFPLEFSVPISGGGVQFELGDTIEFDVVSLDDSWDVVAHAHILPEGEKKTLTSRDDFQLVQDIAVEQSDGGKIRIPFHNTTLDETGDTDRYQLFIRFEARRLKIRAGMSLVAEDDLFEHKYGMVVVDIVLRQRDPKYLICLDYGASAIAAWFGRVERNLARQLIPLGSYAYSLAGAHPEYDPNKKRWQNVLIPSTIGLNPAKHVRSRKAPLSYGNLSYVGTKLQAAEKRMTLFGRTYDVSIPVDRDFVTDGETSAYLELQTLIIPDLKRMLMNSEPGFKHRIKQSVIERTANGLQATREINLAALTRDAFHELGSYMIPNSLFYAHDQLDGPIVSEAGDERFDQWLECADSDVQVVVTHPSGIAHHKRELYKNAARSFAQGLTGTQDPRTAREPKLIPEALAAAYFGISRSPARQADTQVFACIDIGASTVDASLIEVKMRHDSIESWKVFAHFGATIGGANLDEALLAIVIQNLRELFSSTDPIFEDLEIDHRFLRDEALKTALLPRIREAKRALSENLMQYAGSDGEYRWAEEGPGSTFAVELNDILRSASPGHSLEERDTAIPGTQDKVHLRVRNTQAGGQAVWIEISPDLLDAGSPVANPSRSNPQTVARTLGYAVPAMLIREARRLNLGDPQWVVTGRASLWPSVFTGIGRTAQMLGQPASAVPQKPFSADDMKNATVYGAARLATAGLEITDGADHSYALVLHDDGRGVVSEIEYLDTRSRSEGNKSVRFLPNRWLSRVLPGLDDVGSDTDITRDEIIRLFGIFGQKVVVDQSQVKPGGLAGGQDQHVEISWKRRNSDVEFTVGDIIVRQPRSRLAGT</sequence>
<evidence type="ECO:0000313" key="1">
    <source>
        <dbReference type="EMBL" id="MCO6409015.1"/>
    </source>
</evidence>
<gene>
    <name evidence="1" type="ORF">GTW23_12575</name>
</gene>
<dbReference type="EMBL" id="JAAAML010000002">
    <property type="protein sequence ID" value="MCO6409015.1"/>
    <property type="molecule type" value="Genomic_DNA"/>
</dbReference>
<evidence type="ECO:0000313" key="2">
    <source>
        <dbReference type="Proteomes" id="UP001320715"/>
    </source>
</evidence>
<dbReference type="SUPFAM" id="SSF53067">
    <property type="entry name" value="Actin-like ATPase domain"/>
    <property type="match status" value="1"/>
</dbReference>
<dbReference type="Proteomes" id="UP001320715">
    <property type="component" value="Unassembled WGS sequence"/>
</dbReference>
<dbReference type="PANTHER" id="PTHR42749:SF1">
    <property type="entry name" value="CELL SHAPE-DETERMINING PROTEIN MREB"/>
    <property type="match status" value="1"/>
</dbReference>
<dbReference type="InterPro" id="IPR043129">
    <property type="entry name" value="ATPase_NBD"/>
</dbReference>
<name>A0ABT1CS46_9HYPH</name>
<organism evidence="1 2">
    <name type="scientific">Hoeflea alexandrii</name>
    <dbReference type="NCBI Taxonomy" id="288436"/>
    <lineage>
        <taxon>Bacteria</taxon>
        <taxon>Pseudomonadati</taxon>
        <taxon>Pseudomonadota</taxon>
        <taxon>Alphaproteobacteria</taxon>
        <taxon>Hyphomicrobiales</taxon>
        <taxon>Rhizobiaceae</taxon>
        <taxon>Hoeflea</taxon>
    </lineage>
</organism>
<reference evidence="1 2" key="1">
    <citation type="submission" date="2020-01" db="EMBL/GenBank/DDBJ databases">
        <title>Genomes of bacteria type strains.</title>
        <authorList>
            <person name="Chen J."/>
            <person name="Zhu S."/>
            <person name="Yang J."/>
        </authorList>
    </citation>
    <scope>NUCLEOTIDE SEQUENCE [LARGE SCALE GENOMIC DNA]</scope>
    <source>
        <strain evidence="1 2">DSM 16655</strain>
    </source>
</reference>
<dbReference type="PANTHER" id="PTHR42749">
    <property type="entry name" value="CELL SHAPE-DETERMINING PROTEIN MREB"/>
    <property type="match status" value="1"/>
</dbReference>
<dbReference type="RefSeq" id="WP_252916018.1">
    <property type="nucleotide sequence ID" value="NZ_JAAAML010000002.1"/>
</dbReference>
<proteinExistence type="predicted"/>
<comment type="caution">
    <text evidence="1">The sequence shown here is derived from an EMBL/GenBank/DDBJ whole genome shotgun (WGS) entry which is preliminary data.</text>
</comment>
<dbReference type="Gene3D" id="3.30.420.40">
    <property type="match status" value="2"/>
</dbReference>
<dbReference type="Gene3D" id="3.90.640.10">
    <property type="entry name" value="Actin, Chain A, domain 4"/>
    <property type="match status" value="1"/>
</dbReference>
<accession>A0ABT1CS46</accession>
<keyword evidence="2" id="KW-1185">Reference proteome</keyword>
<protein>
    <submittedName>
        <fullName evidence="1">Uncharacterized protein</fullName>
    </submittedName>
</protein>